<keyword evidence="3" id="KW-1185">Reference proteome</keyword>
<accession>A0A9X3UEY9</accession>
<sequence length="45" mass="5235">MDKEKKDMPKGPLWRRLLWFIALWVAGVLTITAVGYLLRSFFIPG</sequence>
<dbReference type="Pfam" id="PF10617">
    <property type="entry name" value="DUF2474"/>
    <property type="match status" value="1"/>
</dbReference>
<dbReference type="Proteomes" id="UP001151234">
    <property type="component" value="Unassembled WGS sequence"/>
</dbReference>
<keyword evidence="1" id="KW-0472">Membrane</keyword>
<reference evidence="2" key="1">
    <citation type="submission" date="2022-11" db="EMBL/GenBank/DDBJ databases">
        <title>Draft genome sequence of Hoeflea poritis E7-10 and Hoeflea prorocentri PM5-8, separated from scleractinian coral Porites lutea and marine dinoflagellate.</title>
        <authorList>
            <person name="Zhang G."/>
            <person name="Wei Q."/>
            <person name="Cai L."/>
        </authorList>
    </citation>
    <scope>NUCLEOTIDE SEQUENCE</scope>
    <source>
        <strain evidence="2">PM5-8</strain>
    </source>
</reference>
<keyword evidence="1" id="KW-1133">Transmembrane helix</keyword>
<comment type="caution">
    <text evidence="2">The sequence shown here is derived from an EMBL/GenBank/DDBJ whole genome shotgun (WGS) entry which is preliminary data.</text>
</comment>
<dbReference type="AlphaFoldDB" id="A0A9X3UEY9"/>
<evidence type="ECO:0000256" key="1">
    <source>
        <dbReference type="SAM" id="Phobius"/>
    </source>
</evidence>
<gene>
    <name evidence="2" type="ORF">OQ273_01740</name>
</gene>
<feature type="transmembrane region" description="Helical" evidence="1">
    <location>
        <begin position="17"/>
        <end position="38"/>
    </location>
</feature>
<evidence type="ECO:0000313" key="2">
    <source>
        <dbReference type="EMBL" id="MDA5397281.1"/>
    </source>
</evidence>
<protein>
    <submittedName>
        <fullName evidence="2">DUF2474 family protein</fullName>
    </submittedName>
</protein>
<name>A0A9X3UEY9_9HYPH</name>
<dbReference type="RefSeq" id="WP_267988747.1">
    <property type="nucleotide sequence ID" value="NZ_JAPJZI010000001.1"/>
</dbReference>
<organism evidence="2 3">
    <name type="scientific">Hoeflea prorocentri</name>
    <dbReference type="NCBI Taxonomy" id="1922333"/>
    <lineage>
        <taxon>Bacteria</taxon>
        <taxon>Pseudomonadati</taxon>
        <taxon>Pseudomonadota</taxon>
        <taxon>Alphaproteobacteria</taxon>
        <taxon>Hyphomicrobiales</taxon>
        <taxon>Rhizobiaceae</taxon>
        <taxon>Hoeflea</taxon>
    </lineage>
</organism>
<dbReference type="InterPro" id="IPR018895">
    <property type="entry name" value="DUF2474"/>
</dbReference>
<keyword evidence="1" id="KW-0812">Transmembrane</keyword>
<dbReference type="EMBL" id="JAPJZI010000001">
    <property type="protein sequence ID" value="MDA5397281.1"/>
    <property type="molecule type" value="Genomic_DNA"/>
</dbReference>
<evidence type="ECO:0000313" key="3">
    <source>
        <dbReference type="Proteomes" id="UP001151234"/>
    </source>
</evidence>
<proteinExistence type="predicted"/>